<proteinExistence type="predicted"/>
<protein>
    <submittedName>
        <fullName evidence="1">Uncharacterized protein</fullName>
    </submittedName>
</protein>
<dbReference type="PATRIC" id="fig|1638788.3.peg.5169"/>
<dbReference type="KEGG" id="mpk:VL20_5123"/>
<sequence length="50" mass="5635">MVQRILAAAQLSRYTESVFNSMINSQSNLKNLLPSPHCCNKKQLSPDSDR</sequence>
<dbReference type="AlphaFoldDB" id="A0A0K1S7K3"/>
<gene>
    <name evidence="1" type="ORF">VL20_5123</name>
</gene>
<reference evidence="1 2" key="1">
    <citation type="journal article" date="2016" name="Stand. Genomic Sci.">
        <title>Complete genome sequence and genomic characterization of Microcystis panniformis FACHB 1757 by third-generation sequencing.</title>
        <authorList>
            <person name="Zhang J.Y."/>
            <person name="Guan R."/>
            <person name="Zhang H.J."/>
            <person name="Li H."/>
            <person name="Xiao P."/>
            <person name="Yu G.L."/>
            <person name="Du L."/>
            <person name="Cao D.M."/>
            <person name="Zhu B.C."/>
            <person name="Li R.H."/>
            <person name="Lu Z.H."/>
        </authorList>
    </citation>
    <scope>NUCLEOTIDE SEQUENCE [LARGE SCALE GENOMIC DNA]</scope>
    <source>
        <strain evidence="1 2">FACHB-1757</strain>
    </source>
</reference>
<accession>A0A0K1S7K3</accession>
<organism evidence="1 2">
    <name type="scientific">Microcystis panniformis FACHB-1757</name>
    <dbReference type="NCBI Taxonomy" id="1638788"/>
    <lineage>
        <taxon>Bacteria</taxon>
        <taxon>Bacillati</taxon>
        <taxon>Cyanobacteriota</taxon>
        <taxon>Cyanophyceae</taxon>
        <taxon>Oscillatoriophycideae</taxon>
        <taxon>Chroococcales</taxon>
        <taxon>Microcystaceae</taxon>
        <taxon>Microcystis</taxon>
    </lineage>
</organism>
<keyword evidence="2" id="KW-1185">Reference proteome</keyword>
<evidence type="ECO:0000313" key="2">
    <source>
        <dbReference type="Proteomes" id="UP000068167"/>
    </source>
</evidence>
<dbReference type="EMBL" id="CP011339">
    <property type="protein sequence ID" value="AKV69976.1"/>
    <property type="molecule type" value="Genomic_DNA"/>
</dbReference>
<evidence type="ECO:0000313" key="1">
    <source>
        <dbReference type="EMBL" id="AKV69976.1"/>
    </source>
</evidence>
<dbReference type="Proteomes" id="UP000068167">
    <property type="component" value="Chromosome"/>
</dbReference>
<name>A0A0K1S7K3_9CHRO</name>